<dbReference type="PROSITE" id="PS51318">
    <property type="entry name" value="TAT"/>
    <property type="match status" value="1"/>
</dbReference>
<dbReference type="Gene3D" id="2.40.128.270">
    <property type="match status" value="1"/>
</dbReference>
<name>A0ABV7ZM69_9CORY</name>
<dbReference type="InterPro" id="IPR005184">
    <property type="entry name" value="DUF306_Meta_HslJ"/>
</dbReference>
<keyword evidence="1" id="KW-0472">Membrane</keyword>
<accession>A0ABV7ZM69</accession>
<comment type="caution">
    <text evidence="3">The sequence shown here is derived from an EMBL/GenBank/DDBJ whole genome shotgun (WGS) entry which is preliminary data.</text>
</comment>
<dbReference type="InterPro" id="IPR038670">
    <property type="entry name" value="HslJ-like_sf"/>
</dbReference>
<feature type="transmembrane region" description="Helical" evidence="1">
    <location>
        <begin position="21"/>
        <end position="42"/>
    </location>
</feature>
<dbReference type="Proteomes" id="UP001595751">
    <property type="component" value="Unassembled WGS sequence"/>
</dbReference>
<proteinExistence type="predicted"/>
<evidence type="ECO:0000313" key="4">
    <source>
        <dbReference type="Proteomes" id="UP001595751"/>
    </source>
</evidence>
<reference evidence="4" key="1">
    <citation type="journal article" date="2019" name="Int. J. Syst. Evol. Microbiol.">
        <title>The Global Catalogue of Microorganisms (GCM) 10K type strain sequencing project: providing services to taxonomists for standard genome sequencing and annotation.</title>
        <authorList>
            <consortium name="The Broad Institute Genomics Platform"/>
            <consortium name="The Broad Institute Genome Sequencing Center for Infectious Disease"/>
            <person name="Wu L."/>
            <person name="Ma J."/>
        </authorList>
    </citation>
    <scope>NUCLEOTIDE SEQUENCE [LARGE SCALE GENOMIC DNA]</scope>
    <source>
        <strain evidence="4">CCUG 53252</strain>
    </source>
</reference>
<evidence type="ECO:0000259" key="2">
    <source>
        <dbReference type="Pfam" id="PF03724"/>
    </source>
</evidence>
<dbReference type="Pfam" id="PF03724">
    <property type="entry name" value="META"/>
    <property type="match status" value="1"/>
</dbReference>
<organism evidence="3 4">
    <name type="scientific">Corynebacterium hansenii</name>
    <dbReference type="NCBI Taxonomy" id="394964"/>
    <lineage>
        <taxon>Bacteria</taxon>
        <taxon>Bacillati</taxon>
        <taxon>Actinomycetota</taxon>
        <taxon>Actinomycetes</taxon>
        <taxon>Mycobacteriales</taxon>
        <taxon>Corynebacteriaceae</taxon>
        <taxon>Corynebacterium</taxon>
    </lineage>
</organism>
<evidence type="ECO:0000256" key="1">
    <source>
        <dbReference type="SAM" id="Phobius"/>
    </source>
</evidence>
<evidence type="ECO:0000313" key="3">
    <source>
        <dbReference type="EMBL" id="MFC3848824.1"/>
    </source>
</evidence>
<dbReference type="InterPro" id="IPR006311">
    <property type="entry name" value="TAT_signal"/>
</dbReference>
<keyword evidence="1" id="KW-1133">Transmembrane helix</keyword>
<feature type="domain" description="DUF306" evidence="2">
    <location>
        <begin position="61"/>
        <end position="149"/>
    </location>
</feature>
<dbReference type="RefSeq" id="WP_290291879.1">
    <property type="nucleotide sequence ID" value="NZ_CP047211.1"/>
</dbReference>
<gene>
    <name evidence="3" type="ORF">ACFORJ_01390</name>
</gene>
<keyword evidence="4" id="KW-1185">Reference proteome</keyword>
<sequence>MALRRRRAAGSAGEIGMTRRAFAVGAALVVVAAVAAGVAWAMGAFRGPEPITGVDWHLESDRRASFRIDGTELKGTDSCNRIFGDASVSEGEPMVIEFGVLASTRMACPDGVDTQEAMRVALEGRRLVERPDEGTIVLVDEATGNSWRFVK</sequence>
<protein>
    <submittedName>
        <fullName evidence="3">META domain-containing protein</fullName>
    </submittedName>
</protein>
<dbReference type="EMBL" id="JBHRZN010000001">
    <property type="protein sequence ID" value="MFC3848824.1"/>
    <property type="molecule type" value="Genomic_DNA"/>
</dbReference>
<keyword evidence="1" id="KW-0812">Transmembrane</keyword>